<dbReference type="InterPro" id="IPR007111">
    <property type="entry name" value="NACHT_NTPase"/>
</dbReference>
<evidence type="ECO:0000313" key="3">
    <source>
        <dbReference type="EMBL" id="GIE94412.1"/>
    </source>
</evidence>
<dbReference type="AlphaFoldDB" id="A0A919JVX0"/>
<organism evidence="3 4">
    <name type="scientific">Paractinoplanes rishiriensis</name>
    <dbReference type="NCBI Taxonomy" id="1050105"/>
    <lineage>
        <taxon>Bacteria</taxon>
        <taxon>Bacillati</taxon>
        <taxon>Actinomycetota</taxon>
        <taxon>Actinomycetes</taxon>
        <taxon>Micromonosporales</taxon>
        <taxon>Micromonosporaceae</taxon>
        <taxon>Paractinoplanes</taxon>
    </lineage>
</organism>
<feature type="domain" description="NACHT" evidence="1">
    <location>
        <begin position="214"/>
        <end position="376"/>
    </location>
</feature>
<proteinExistence type="predicted"/>
<comment type="caution">
    <text evidence="3">The sequence shown here is derived from an EMBL/GenBank/DDBJ whole genome shotgun (WGS) entry which is preliminary data.</text>
</comment>
<dbReference type="EMBL" id="BOMV01000013">
    <property type="protein sequence ID" value="GIE94412.1"/>
    <property type="molecule type" value="Genomic_DNA"/>
</dbReference>
<feature type="domain" description="DUF4062" evidence="2">
    <location>
        <begin position="2"/>
        <end position="84"/>
    </location>
</feature>
<dbReference type="Gene3D" id="3.40.50.300">
    <property type="entry name" value="P-loop containing nucleotide triphosphate hydrolases"/>
    <property type="match status" value="1"/>
</dbReference>
<evidence type="ECO:0000313" key="4">
    <source>
        <dbReference type="Proteomes" id="UP000636960"/>
    </source>
</evidence>
<dbReference type="Pfam" id="PF13271">
    <property type="entry name" value="DUF4062"/>
    <property type="match status" value="1"/>
</dbReference>
<dbReference type="Pfam" id="PF05729">
    <property type="entry name" value="NACHT"/>
    <property type="match status" value="1"/>
</dbReference>
<dbReference type="InterPro" id="IPR025139">
    <property type="entry name" value="DUF4062"/>
</dbReference>
<name>A0A919JVX0_9ACTN</name>
<evidence type="ECO:0008006" key="5">
    <source>
        <dbReference type="Google" id="ProtNLM"/>
    </source>
</evidence>
<dbReference type="SUPFAM" id="SSF52540">
    <property type="entry name" value="P-loop containing nucleoside triphosphate hydrolases"/>
    <property type="match status" value="1"/>
</dbReference>
<protein>
    <recommendedName>
        <fullName evidence="5">NACHT domain-containing protein</fullName>
    </recommendedName>
</protein>
<keyword evidence="4" id="KW-1185">Reference proteome</keyword>
<evidence type="ECO:0000259" key="1">
    <source>
        <dbReference type="Pfam" id="PF05729"/>
    </source>
</evidence>
<evidence type="ECO:0000259" key="2">
    <source>
        <dbReference type="Pfam" id="PF13271"/>
    </source>
</evidence>
<accession>A0A919JVX0</accession>
<dbReference type="Proteomes" id="UP000636960">
    <property type="component" value="Unassembled WGS sequence"/>
</dbReference>
<gene>
    <name evidence="3" type="ORF">Ari01nite_18770</name>
</gene>
<dbReference type="InterPro" id="IPR027417">
    <property type="entry name" value="P-loop_NTPase"/>
</dbReference>
<dbReference type="RefSeq" id="WP_203780728.1">
    <property type="nucleotide sequence ID" value="NZ_BOMV01000013.1"/>
</dbReference>
<reference evidence="3" key="1">
    <citation type="submission" date="2021-01" db="EMBL/GenBank/DDBJ databases">
        <title>Whole genome shotgun sequence of Actinoplanes rishiriensis NBRC 108556.</title>
        <authorList>
            <person name="Komaki H."/>
            <person name="Tamura T."/>
        </authorList>
    </citation>
    <scope>NUCLEOTIDE SEQUENCE</scope>
    <source>
        <strain evidence="3">NBRC 108556</strain>
    </source>
</reference>
<sequence>MRIFVSSTYRDLAAHRELITQVLARMKLQFSAMEHFGSRGDEALPVCEQEIDECDIFVGVYAWRYGWQPAPDGPSITELEFDRAAGKIRLCYVIDDDHPWPPPMIDQAGPADRLAAFKERVGRLVRSTFTTPENLAGQVATDLAREVSRLGGGPAAPAPERAWGEYCLRLAAELGRDTESTAHYVPLDAEVSGRRSDLERRFRRWLDDPAEPLLAVLGDFGSGKTTFARHVCRDLATAWKPGAGVLPVLIPLRAYRSTATLSDMLGAELRRLGGDTTRLGEVTRLLIVLDGLDEQAERFSDQETSRLLFQVSGRLPAASKIMLTCRTHFFRDEIAESRLLTAPDPLATGLLAEGRRTPTLYLAPLSVGQRQEYLRRTQGDGWQRAERTIERIYDLKDLANRPILLNLITHLLPELRAEGGGIGQARLYEIAAEKWLERERWRGLEPAEVLHFVEELAFTSLMRGRDSIHHRHLTDSVRRHFEARILSAVDLQAWDGIVRTSLFLNRDPNGNYTFMHKSFEEYFAARAFVAGVGRPFRALPSFANQRVTEEMRTFIGELLPRESSVRLFEMLGDDTSYEASVIAARTIIQLRPPVDPAMDDALIDQIGRAYRTHNSVSITTATHYVFVATRNRRTLPILLAELYEHPSYRTAPAALATIATIADNRDSGELIRLRERMIADMQSVLALDDPQLKSRLRELLGMAPDGREAAVRQAFATALHLGRTGREDRVTLSDLTPGGWKITLAEVDQIILRLTGARPGAGTTRSHP</sequence>